<comment type="caution">
    <text evidence="1">The sequence shown here is derived from an EMBL/GenBank/DDBJ whole genome shotgun (WGS) entry which is preliminary data.</text>
</comment>
<sequence>MPKSTRKKKDKAADFSARKGKQTPSNAVDTTFKARSIALPSQSITQSDSGGVPSTKRRLTLDDLLAHLKHYNPGTRRDALYGFKELFEENPDILLPSLTPLINGCVRVIGDEDSGVRKALLTFFSWLFVRVSLEDLLPHASVLLLFTTSAQTHIFPEIRIDAIRFLDLLLQHVPTVVVEGWAQNPTGHARRVLDGYLGILNAGTAFGEEGDTGPIQATSTASVVLSPASKLVVLKSLSAFLSAAILQRSSRRIRGTQTAITEQLTPTWFFARSFSSRAAFDSFNSLITPASAGSVRKGLQDTRHWNQDFDARSTEEDFVQCSTWAVDRIDSSLDFKDITNMDQAFNDAEASADSSIESSYIMQIARTLQPVLIATFLDYCSTAFSPSSVPPETDLQLVLSAVAIARVLYCNISSDVLTVKDRASLSDGVNGLLGHMAAYFPFTFHLPHNAKRDIKTEEVFQSLNLTFCELSSILMLRQQVNHSSEPSHSAGKRPSVPTEGIKPFYADRVRRYVLSALRGGASVISHVQPSLARSISPSAYSALLPTIWALVIYVDAEHGESHGELLNALVDHSMSLSSNSTVKRHTVDFLGRLIILGEATGSRSVMKILAYPEFQKKLRDWLLHLPKTLWELGGNDPLTTERRSILLRETELISIRSRLTPFFVVRHATRGRLIGPYKKLSVPLRTLVLDVAFTLCASRPERELDEAIREVVTEEERQYWTSLWDTLLLK</sequence>
<dbReference type="EMBL" id="JANHOG010000010">
    <property type="protein sequence ID" value="KAJ3559764.1"/>
    <property type="molecule type" value="Genomic_DNA"/>
</dbReference>
<protein>
    <submittedName>
        <fullName evidence="1">Uncharacterized protein</fullName>
    </submittedName>
</protein>
<reference evidence="1" key="1">
    <citation type="submission" date="2022-07" db="EMBL/GenBank/DDBJ databases">
        <title>Genome Sequence of Phlebia brevispora.</title>
        <authorList>
            <person name="Buettner E."/>
        </authorList>
    </citation>
    <scope>NUCLEOTIDE SEQUENCE</scope>
    <source>
        <strain evidence="1">MPL23</strain>
    </source>
</reference>
<evidence type="ECO:0000313" key="1">
    <source>
        <dbReference type="EMBL" id="KAJ3559764.1"/>
    </source>
</evidence>
<proteinExistence type="predicted"/>
<accession>A0ACC1TF80</accession>
<organism evidence="1 2">
    <name type="scientific">Phlebia brevispora</name>
    <dbReference type="NCBI Taxonomy" id="194682"/>
    <lineage>
        <taxon>Eukaryota</taxon>
        <taxon>Fungi</taxon>
        <taxon>Dikarya</taxon>
        <taxon>Basidiomycota</taxon>
        <taxon>Agaricomycotina</taxon>
        <taxon>Agaricomycetes</taxon>
        <taxon>Polyporales</taxon>
        <taxon>Meruliaceae</taxon>
        <taxon>Phlebia</taxon>
    </lineage>
</organism>
<dbReference type="Proteomes" id="UP001148662">
    <property type="component" value="Unassembled WGS sequence"/>
</dbReference>
<gene>
    <name evidence="1" type="ORF">NM688_g137</name>
</gene>
<evidence type="ECO:0000313" key="2">
    <source>
        <dbReference type="Proteomes" id="UP001148662"/>
    </source>
</evidence>
<name>A0ACC1TF80_9APHY</name>
<keyword evidence="2" id="KW-1185">Reference proteome</keyword>